<dbReference type="EMBL" id="LGAV01000005">
    <property type="protein sequence ID" value="KOS13712.1"/>
    <property type="molecule type" value="Genomic_DNA"/>
</dbReference>
<dbReference type="AlphaFoldDB" id="A0A0M9VNT9"/>
<dbReference type="PANTHER" id="PTHR35393">
    <property type="entry name" value="CHROMOSOME 1, WHOLE GENOME SHOTGUN SEQUENCE"/>
    <property type="match status" value="1"/>
</dbReference>
<evidence type="ECO:0000259" key="2">
    <source>
        <dbReference type="Pfam" id="PF24840"/>
    </source>
</evidence>
<keyword evidence="1" id="KW-0812">Transmembrane</keyword>
<keyword evidence="1" id="KW-1133">Transmembrane helix</keyword>
<feature type="transmembrane region" description="Helical" evidence="1">
    <location>
        <begin position="156"/>
        <end position="177"/>
    </location>
</feature>
<evidence type="ECO:0000313" key="3">
    <source>
        <dbReference type="EMBL" id="KOS13712.1"/>
    </source>
</evidence>
<organism evidence="3 4">
    <name type="scientific">Malassezia pachydermatis</name>
    <dbReference type="NCBI Taxonomy" id="77020"/>
    <lineage>
        <taxon>Eukaryota</taxon>
        <taxon>Fungi</taxon>
        <taxon>Dikarya</taxon>
        <taxon>Basidiomycota</taxon>
        <taxon>Ustilaginomycotina</taxon>
        <taxon>Malasseziomycetes</taxon>
        <taxon>Malasseziales</taxon>
        <taxon>Malasseziaceae</taxon>
        <taxon>Malassezia</taxon>
    </lineage>
</organism>
<dbReference type="PANTHER" id="PTHR35393:SF1">
    <property type="entry name" value="SNOAL-LIKE DOMAIN-CONTAINING PROTEIN"/>
    <property type="match status" value="1"/>
</dbReference>
<evidence type="ECO:0000313" key="4">
    <source>
        <dbReference type="Proteomes" id="UP000037751"/>
    </source>
</evidence>
<feature type="domain" description="SigF-like NTF2-like" evidence="2">
    <location>
        <begin position="1"/>
        <end position="174"/>
    </location>
</feature>
<keyword evidence="1" id="KW-0472">Membrane</keyword>
<dbReference type="GeneID" id="28728279"/>
<dbReference type="Pfam" id="PF24840">
    <property type="entry name" value="NTF2_SigF"/>
    <property type="match status" value="1"/>
</dbReference>
<dbReference type="VEuPathDB" id="FungiDB:Malapachy_1908"/>
<accession>A0A0M9VNT9</accession>
<proteinExistence type="predicted"/>
<gene>
    <name evidence="3" type="ORF">Malapachy_1908</name>
</gene>
<dbReference type="OrthoDB" id="2344312at2759"/>
<dbReference type="Proteomes" id="UP000037751">
    <property type="component" value="Unassembled WGS sequence"/>
</dbReference>
<reference evidence="3 4" key="1">
    <citation type="submission" date="2015-07" db="EMBL/GenBank/DDBJ databases">
        <title>Draft Genome Sequence of Malassezia furfur CBS1878 and Malassezia pachydermatis CBS1879.</title>
        <authorList>
            <person name="Triana S."/>
            <person name="Ohm R."/>
            <person name="Gonzalez A."/>
            <person name="DeCock H."/>
            <person name="Restrepo S."/>
            <person name="Celis A."/>
        </authorList>
    </citation>
    <scope>NUCLEOTIDE SEQUENCE [LARGE SCALE GENOMIC DNA]</scope>
    <source>
        <strain evidence="3 4">CBS 1879</strain>
    </source>
</reference>
<keyword evidence="4" id="KW-1185">Reference proteome</keyword>
<comment type="caution">
    <text evidence="3">The sequence shown here is derived from an EMBL/GenBank/DDBJ whole genome shotgun (WGS) entry which is preliminary data.</text>
</comment>
<dbReference type="InterPro" id="IPR057514">
    <property type="entry name" value="NTF2_SigF"/>
</dbReference>
<evidence type="ECO:0000256" key="1">
    <source>
        <dbReference type="SAM" id="Phobius"/>
    </source>
</evidence>
<dbReference type="RefSeq" id="XP_017991344.1">
    <property type="nucleotide sequence ID" value="XM_018136404.1"/>
</dbReference>
<sequence>MEHPKREITGVVEGLVRAKTAEDQKKVLERYFTPDASFDHPMCAVNSWPHSRDNGILQIYQWLRIMFMDTLIEVHSVAYDESNKRIYIEATQTLRCNLSFIRSIHAPKATLVVLLNLVQGSDKKYYICKQQDVYPIQELPCKLIPGLSTMVMFMKLLVGILISIYVAIFQLFGVWTLKPTRTA</sequence>
<dbReference type="STRING" id="77020.A0A0M9VNT9"/>
<name>A0A0M9VNT9_9BASI</name>
<protein>
    <recommendedName>
        <fullName evidence="2">SigF-like NTF2-like domain-containing protein</fullName>
    </recommendedName>
</protein>